<dbReference type="InterPro" id="IPR023346">
    <property type="entry name" value="Lysozyme-like_dom_sf"/>
</dbReference>
<dbReference type="SUPFAM" id="SSF53955">
    <property type="entry name" value="Lysozyme-like"/>
    <property type="match status" value="1"/>
</dbReference>
<dbReference type="PANTHER" id="PTHR37423:SF2">
    <property type="entry name" value="MEMBRANE-BOUND LYTIC MUREIN TRANSGLYCOSYLASE C"/>
    <property type="match status" value="1"/>
</dbReference>
<dbReference type="Pfam" id="PF01464">
    <property type="entry name" value="SLT"/>
    <property type="match status" value="1"/>
</dbReference>
<protein>
    <submittedName>
        <fullName evidence="2">Transglycosylase, Slt family</fullName>
    </submittedName>
</protein>
<evidence type="ECO:0000313" key="2">
    <source>
        <dbReference type="EMBL" id="VAX04702.1"/>
    </source>
</evidence>
<feature type="non-terminal residue" evidence="2">
    <location>
        <position position="1"/>
    </location>
</feature>
<name>A0A3B1ALS8_9ZZZZ</name>
<feature type="domain" description="Transglycosylase SLT" evidence="1">
    <location>
        <begin position="1"/>
        <end position="84"/>
    </location>
</feature>
<organism evidence="2">
    <name type="scientific">hydrothermal vent metagenome</name>
    <dbReference type="NCBI Taxonomy" id="652676"/>
    <lineage>
        <taxon>unclassified sequences</taxon>
        <taxon>metagenomes</taxon>
        <taxon>ecological metagenomes</taxon>
    </lineage>
</organism>
<evidence type="ECO:0000259" key="1">
    <source>
        <dbReference type="Pfam" id="PF01464"/>
    </source>
</evidence>
<dbReference type="Gene3D" id="1.10.530.10">
    <property type="match status" value="1"/>
</dbReference>
<sequence>SKAGAKGIMQIKRSTARSKVVNIPNINHLEDNIHAGVRYLAFIRDHYFDKPQYSKEDQINFTLAAYNAGPGRIRRLQREAEAKGLNPNKWFYNVEVLARQDIGHETVDYVTQIQKRMIGLKSSMTLSKNKKQLTEQKINDHKNKFSELIPSNSP</sequence>
<dbReference type="EMBL" id="UOFW01000105">
    <property type="protein sequence ID" value="VAX04702.1"/>
    <property type="molecule type" value="Genomic_DNA"/>
</dbReference>
<dbReference type="PANTHER" id="PTHR37423">
    <property type="entry name" value="SOLUBLE LYTIC MUREIN TRANSGLYCOSYLASE-RELATED"/>
    <property type="match status" value="1"/>
</dbReference>
<gene>
    <name evidence="2" type="ORF">MNBD_ALPHA03-2093</name>
</gene>
<dbReference type="AlphaFoldDB" id="A0A3B1ALS8"/>
<dbReference type="InterPro" id="IPR008258">
    <property type="entry name" value="Transglycosylase_SLT_dom_1"/>
</dbReference>
<accession>A0A3B1ALS8</accession>
<reference evidence="2" key="1">
    <citation type="submission" date="2018-06" db="EMBL/GenBank/DDBJ databases">
        <authorList>
            <person name="Zhirakovskaya E."/>
        </authorList>
    </citation>
    <scope>NUCLEOTIDE SEQUENCE</scope>
</reference>
<proteinExistence type="predicted"/>